<dbReference type="InterPro" id="IPR036291">
    <property type="entry name" value="NAD(P)-bd_dom_sf"/>
</dbReference>
<dbReference type="OrthoDB" id="9783105at2"/>
<dbReference type="InterPro" id="IPR000683">
    <property type="entry name" value="Gfo/Idh/MocA-like_OxRdtase_N"/>
</dbReference>
<keyword evidence="1" id="KW-0560">Oxidoreductase</keyword>
<dbReference type="HOGENOM" id="CLU_023194_1_2_0"/>
<name>D2R9C6_PIRSD</name>
<dbReference type="GO" id="GO:0000166">
    <property type="term" value="F:nucleotide binding"/>
    <property type="evidence" value="ECO:0007669"/>
    <property type="project" value="InterPro"/>
</dbReference>
<dbReference type="PANTHER" id="PTHR43818:SF11">
    <property type="entry name" value="BCDNA.GH03377"/>
    <property type="match status" value="1"/>
</dbReference>
<dbReference type="AlphaFoldDB" id="D2R9C6"/>
<gene>
    <name evidence="4" type="ordered locus">Psta_3011</name>
</gene>
<evidence type="ECO:0000313" key="4">
    <source>
        <dbReference type="EMBL" id="ADB17676.1"/>
    </source>
</evidence>
<dbReference type="GO" id="GO:0016491">
    <property type="term" value="F:oxidoreductase activity"/>
    <property type="evidence" value="ECO:0007669"/>
    <property type="project" value="UniProtKB-KW"/>
</dbReference>
<dbReference type="Pfam" id="PF01408">
    <property type="entry name" value="GFO_IDH_MocA"/>
    <property type="match status" value="1"/>
</dbReference>
<evidence type="ECO:0000256" key="1">
    <source>
        <dbReference type="ARBA" id="ARBA00023002"/>
    </source>
</evidence>
<evidence type="ECO:0000259" key="2">
    <source>
        <dbReference type="Pfam" id="PF01408"/>
    </source>
</evidence>
<dbReference type="SUPFAM" id="SSF55347">
    <property type="entry name" value="Glyceraldehyde-3-phosphate dehydrogenase-like, C-terminal domain"/>
    <property type="match status" value="1"/>
</dbReference>
<evidence type="ECO:0000313" key="5">
    <source>
        <dbReference type="Proteomes" id="UP000001887"/>
    </source>
</evidence>
<dbReference type="PANTHER" id="PTHR43818">
    <property type="entry name" value="BCDNA.GH03377"/>
    <property type="match status" value="1"/>
</dbReference>
<feature type="domain" description="Gfo/Idh/MocA-like oxidoreductase N-terminal" evidence="2">
    <location>
        <begin position="2"/>
        <end position="134"/>
    </location>
</feature>
<dbReference type="EMBL" id="CP001848">
    <property type="protein sequence ID" value="ADB17676.1"/>
    <property type="molecule type" value="Genomic_DNA"/>
</dbReference>
<dbReference type="SUPFAM" id="SSF51735">
    <property type="entry name" value="NAD(P)-binding Rossmann-fold domains"/>
    <property type="match status" value="1"/>
</dbReference>
<dbReference type="KEGG" id="psl:Psta_3011"/>
<reference evidence="4 5" key="1">
    <citation type="journal article" date="2009" name="Stand. Genomic Sci.">
        <title>Complete genome sequence of Pirellula staleyi type strain (ATCC 27377).</title>
        <authorList>
            <person name="Clum A."/>
            <person name="Tindall B.J."/>
            <person name="Sikorski J."/>
            <person name="Ivanova N."/>
            <person name="Mavrommatis K."/>
            <person name="Lucas S."/>
            <person name="Glavina del Rio T."/>
            <person name="Nolan M."/>
            <person name="Chen F."/>
            <person name="Tice H."/>
            <person name="Pitluck S."/>
            <person name="Cheng J.F."/>
            <person name="Chertkov O."/>
            <person name="Brettin T."/>
            <person name="Han C."/>
            <person name="Detter J.C."/>
            <person name="Kuske C."/>
            <person name="Bruce D."/>
            <person name="Goodwin L."/>
            <person name="Ovchinikova G."/>
            <person name="Pati A."/>
            <person name="Mikhailova N."/>
            <person name="Chen A."/>
            <person name="Palaniappan K."/>
            <person name="Land M."/>
            <person name="Hauser L."/>
            <person name="Chang Y.J."/>
            <person name="Jeffries C.D."/>
            <person name="Chain P."/>
            <person name="Rohde M."/>
            <person name="Goker M."/>
            <person name="Bristow J."/>
            <person name="Eisen J.A."/>
            <person name="Markowitz V."/>
            <person name="Hugenholtz P."/>
            <person name="Kyrpides N.C."/>
            <person name="Klenk H.P."/>
            <person name="Lapidus A."/>
        </authorList>
    </citation>
    <scope>NUCLEOTIDE SEQUENCE [LARGE SCALE GENOMIC DNA]</scope>
    <source>
        <strain evidence="5">ATCC 27377 / DSM 6068 / ICPB 4128</strain>
    </source>
</reference>
<dbReference type="eggNOG" id="COG0673">
    <property type="taxonomic scope" value="Bacteria"/>
</dbReference>
<feature type="domain" description="GFO/IDH/MocA-like oxidoreductase" evidence="3">
    <location>
        <begin position="142"/>
        <end position="260"/>
    </location>
</feature>
<keyword evidence="5" id="KW-1185">Reference proteome</keyword>
<dbReference type="STRING" id="530564.Psta_3011"/>
<accession>D2R9C6</accession>
<proteinExistence type="predicted"/>
<organism evidence="4 5">
    <name type="scientific">Pirellula staleyi (strain ATCC 27377 / DSM 6068 / ICPB 4128)</name>
    <name type="common">Pirella staleyi</name>
    <dbReference type="NCBI Taxonomy" id="530564"/>
    <lineage>
        <taxon>Bacteria</taxon>
        <taxon>Pseudomonadati</taxon>
        <taxon>Planctomycetota</taxon>
        <taxon>Planctomycetia</taxon>
        <taxon>Pirellulales</taxon>
        <taxon>Pirellulaceae</taxon>
        <taxon>Pirellula</taxon>
    </lineage>
</organism>
<dbReference type="Pfam" id="PF22725">
    <property type="entry name" value="GFO_IDH_MocA_C3"/>
    <property type="match status" value="1"/>
</dbReference>
<dbReference type="Gene3D" id="3.30.360.10">
    <property type="entry name" value="Dihydrodipicolinate Reductase, domain 2"/>
    <property type="match status" value="1"/>
</dbReference>
<dbReference type="Gene3D" id="3.40.50.720">
    <property type="entry name" value="NAD(P)-binding Rossmann-like Domain"/>
    <property type="match status" value="1"/>
</dbReference>
<evidence type="ECO:0000259" key="3">
    <source>
        <dbReference type="Pfam" id="PF22725"/>
    </source>
</evidence>
<dbReference type="Proteomes" id="UP000001887">
    <property type="component" value="Chromosome"/>
</dbReference>
<dbReference type="InterPro" id="IPR050463">
    <property type="entry name" value="Gfo/Idh/MocA_oxidrdct_glycsds"/>
</dbReference>
<protein>
    <submittedName>
        <fullName evidence="4">Oxidoreductase domain protein</fullName>
    </submittedName>
</protein>
<dbReference type="InterPro" id="IPR055170">
    <property type="entry name" value="GFO_IDH_MocA-like_dom"/>
</dbReference>
<sequence length="348" mass="37721">MLNVAIVGVGFMGWIHYLAYKKTKGVKLAAICTRDEKKLAGDWTSIKGNFGPPGEMVDVSKLARYRDLDSLLADPKIDVVDLCLPPHMHLEATLKSFAAGKHVFVEKPMALTAAECDKMVAAAKKAGKMLFVGHVLPLLPEYAYARKLIASGKYGKLLGGHFKRVISDPLWLPDFYNPKTVGGPLIDLHVHDAHFIRLLFGMPQSVSTVGRMRGEVAEYISTQFTFADPGLAVTAASGVLNQQGRAFTHGFEIHLEKATLYFDLAVLAGGVLQITPLTLLDNKGNATQVELPAGDPMLMAFEVEIKEVAKCIASETPSAILSGDLARDAIVLCHKQQQSVKSGKSVRV</sequence>